<evidence type="ECO:0000256" key="7">
    <source>
        <dbReference type="PIRSR" id="PIRSR602481-1"/>
    </source>
</evidence>
<dbReference type="PANTHER" id="PTHR33202">
    <property type="entry name" value="ZINC UPTAKE REGULATION PROTEIN"/>
    <property type="match status" value="1"/>
</dbReference>
<comment type="cofactor">
    <cofactor evidence="8">
        <name>Mn(2+)</name>
        <dbReference type="ChEBI" id="CHEBI:29035"/>
    </cofactor>
    <cofactor evidence="8">
        <name>Fe(2+)</name>
        <dbReference type="ChEBI" id="CHEBI:29033"/>
    </cofactor>
    <text evidence="8">Binds 1 Mn(2+) or Fe(2+) ion per subunit.</text>
</comment>
<dbReference type="InterPro" id="IPR002481">
    <property type="entry name" value="FUR"/>
</dbReference>
<protein>
    <submittedName>
        <fullName evidence="9">Transcriptional repressor</fullName>
    </submittedName>
</protein>
<keyword evidence="4" id="KW-0805">Transcription regulation</keyword>
<dbReference type="GO" id="GO:0045892">
    <property type="term" value="P:negative regulation of DNA-templated transcription"/>
    <property type="evidence" value="ECO:0007669"/>
    <property type="project" value="TreeGrafter"/>
</dbReference>
<organism evidence="9 10">
    <name type="scientific">Sphingomonas desiccabilis</name>
    <dbReference type="NCBI Taxonomy" id="429134"/>
    <lineage>
        <taxon>Bacteria</taxon>
        <taxon>Pseudomonadati</taxon>
        <taxon>Pseudomonadota</taxon>
        <taxon>Alphaproteobacteria</taxon>
        <taxon>Sphingomonadales</taxon>
        <taxon>Sphingomonadaceae</taxon>
        <taxon>Sphingomonas</taxon>
    </lineage>
</organism>
<feature type="binding site" evidence="7">
    <location>
        <position position="111"/>
    </location>
    <ligand>
        <name>Zn(2+)</name>
        <dbReference type="ChEBI" id="CHEBI:29105"/>
    </ligand>
</feature>
<comment type="similarity">
    <text evidence="1">Belongs to the Fur family.</text>
</comment>
<keyword evidence="6" id="KW-0804">Transcription</keyword>
<evidence type="ECO:0000256" key="5">
    <source>
        <dbReference type="ARBA" id="ARBA00023125"/>
    </source>
</evidence>
<feature type="binding site" evidence="7">
    <location>
        <position position="108"/>
    </location>
    <ligand>
        <name>Zn(2+)</name>
        <dbReference type="ChEBI" id="CHEBI:29105"/>
    </ligand>
</feature>
<feature type="binding site" evidence="7">
    <location>
        <position position="148"/>
    </location>
    <ligand>
        <name>Zn(2+)</name>
        <dbReference type="ChEBI" id="CHEBI:29105"/>
    </ligand>
</feature>
<proteinExistence type="inferred from homology"/>
<dbReference type="EMBL" id="SDPT01000001">
    <property type="protein sequence ID" value="RXZ34984.1"/>
    <property type="molecule type" value="Genomic_DNA"/>
</dbReference>
<name>A0A4Q2J0E0_9SPHN</name>
<dbReference type="AlphaFoldDB" id="A0A4Q2J0E0"/>
<reference evidence="9 10" key="1">
    <citation type="submission" date="2019-01" db="EMBL/GenBank/DDBJ databases">
        <title>Sphingomonas mucosissima sp. nov. and Sphingomonas desiccabilis sp. nov., from biological soil crusts in the Colorado Plateau, USA.</title>
        <authorList>
            <person name="Zhu D."/>
        </authorList>
    </citation>
    <scope>NUCLEOTIDE SEQUENCE [LARGE SCALE GENOMIC DNA]</scope>
    <source>
        <strain evidence="9 10">CP1D</strain>
    </source>
</reference>
<keyword evidence="2" id="KW-0678">Repressor</keyword>
<dbReference type="PANTHER" id="PTHR33202:SF6">
    <property type="entry name" value="ZINC UPTAKE REGULATION PROTEIN"/>
    <property type="match status" value="1"/>
</dbReference>
<dbReference type="OrthoDB" id="9801127at2"/>
<dbReference type="Proteomes" id="UP000292347">
    <property type="component" value="Unassembled WGS sequence"/>
</dbReference>
<evidence type="ECO:0000256" key="1">
    <source>
        <dbReference type="ARBA" id="ARBA00007957"/>
    </source>
</evidence>
<keyword evidence="10" id="KW-1185">Reference proteome</keyword>
<evidence type="ECO:0000256" key="6">
    <source>
        <dbReference type="ARBA" id="ARBA00023163"/>
    </source>
</evidence>
<evidence type="ECO:0000256" key="2">
    <source>
        <dbReference type="ARBA" id="ARBA00022491"/>
    </source>
</evidence>
<evidence type="ECO:0000256" key="8">
    <source>
        <dbReference type="PIRSR" id="PIRSR602481-2"/>
    </source>
</evidence>
<feature type="binding site" evidence="8">
    <location>
        <position position="102"/>
    </location>
    <ligand>
        <name>Fe cation</name>
        <dbReference type="ChEBI" id="CHEBI:24875"/>
    </ligand>
</feature>
<dbReference type="InterPro" id="IPR043135">
    <property type="entry name" value="Fur_C"/>
</dbReference>
<evidence type="ECO:0000256" key="4">
    <source>
        <dbReference type="ARBA" id="ARBA00023015"/>
    </source>
</evidence>
<dbReference type="GO" id="GO:0005829">
    <property type="term" value="C:cytosol"/>
    <property type="evidence" value="ECO:0007669"/>
    <property type="project" value="TreeGrafter"/>
</dbReference>
<dbReference type="InterPro" id="IPR036388">
    <property type="entry name" value="WH-like_DNA-bd_sf"/>
</dbReference>
<dbReference type="GO" id="GO:1900376">
    <property type="term" value="P:regulation of secondary metabolite biosynthetic process"/>
    <property type="evidence" value="ECO:0007669"/>
    <property type="project" value="TreeGrafter"/>
</dbReference>
<keyword evidence="8" id="KW-0408">Iron</keyword>
<dbReference type="Gene3D" id="3.30.1490.190">
    <property type="match status" value="1"/>
</dbReference>
<evidence type="ECO:0000256" key="3">
    <source>
        <dbReference type="ARBA" id="ARBA00022833"/>
    </source>
</evidence>
<gene>
    <name evidence="9" type="ORF">EO081_04855</name>
</gene>
<comment type="cofactor">
    <cofactor evidence="7">
        <name>Zn(2+)</name>
        <dbReference type="ChEBI" id="CHEBI:29105"/>
    </cofactor>
    <text evidence="7">Binds 1 zinc ion per subunit.</text>
</comment>
<comment type="caution">
    <text evidence="9">The sequence shown here is derived from an EMBL/GenBank/DDBJ whole genome shotgun (WGS) entry which is preliminary data.</text>
</comment>
<feature type="binding site" evidence="7">
    <location>
        <position position="151"/>
    </location>
    <ligand>
        <name>Zn(2+)</name>
        <dbReference type="ChEBI" id="CHEBI:29105"/>
    </ligand>
</feature>
<accession>A0A4Q2J0E0</accession>
<sequence length="152" mass="16507">MHAHDHHEHSGEALSRVAEATLVRSGEQWTAMRARIFSVLAGFEKPASAYDIADAVSQAEGRRVAPNSVYRILDLFVNANLARRVESANAYVANAHPDCLHDCIFLVCDSCGQTTHIDDDSITRTVRSAASGAGFSPTRPVIEVRGKCADCR</sequence>
<dbReference type="Pfam" id="PF01475">
    <property type="entry name" value="FUR"/>
    <property type="match status" value="1"/>
</dbReference>
<dbReference type="SUPFAM" id="SSF46785">
    <property type="entry name" value="Winged helix' DNA-binding domain"/>
    <property type="match status" value="1"/>
</dbReference>
<dbReference type="InterPro" id="IPR036390">
    <property type="entry name" value="WH_DNA-bd_sf"/>
</dbReference>
<dbReference type="GO" id="GO:0008270">
    <property type="term" value="F:zinc ion binding"/>
    <property type="evidence" value="ECO:0007669"/>
    <property type="project" value="TreeGrafter"/>
</dbReference>
<keyword evidence="7" id="KW-0479">Metal-binding</keyword>
<keyword evidence="3 7" id="KW-0862">Zinc</keyword>
<dbReference type="Gene3D" id="1.10.10.10">
    <property type="entry name" value="Winged helix-like DNA-binding domain superfamily/Winged helix DNA-binding domain"/>
    <property type="match status" value="1"/>
</dbReference>
<dbReference type="RefSeq" id="WP_129340765.1">
    <property type="nucleotide sequence ID" value="NZ_JACIDD010000001.1"/>
</dbReference>
<evidence type="ECO:0000313" key="9">
    <source>
        <dbReference type="EMBL" id="RXZ34984.1"/>
    </source>
</evidence>
<evidence type="ECO:0000313" key="10">
    <source>
        <dbReference type="Proteomes" id="UP000292347"/>
    </source>
</evidence>
<keyword evidence="5" id="KW-0238">DNA-binding</keyword>
<dbReference type="GO" id="GO:0003700">
    <property type="term" value="F:DNA-binding transcription factor activity"/>
    <property type="evidence" value="ECO:0007669"/>
    <property type="project" value="InterPro"/>
</dbReference>
<dbReference type="GO" id="GO:0000976">
    <property type="term" value="F:transcription cis-regulatory region binding"/>
    <property type="evidence" value="ECO:0007669"/>
    <property type="project" value="TreeGrafter"/>
</dbReference>